<dbReference type="PANTHER" id="PTHR48475">
    <property type="entry name" value="RIBONUCLEASE H"/>
    <property type="match status" value="1"/>
</dbReference>
<accession>A0A9D5GZI0</accession>
<sequence length="340" mass="38566">MPTHGQAMVSEIAEDSGHTGAVSEETDSNYEIDQWIRSRTRSGLRLLFQAPPRSGRKKIRAASEASRGQNGSPVEGTCGYLRLVMSGYARVGYRCRCAQAAMERRLSSKEAERQCLYQRAMAARRPRQYMLVHTTLWIFKLDLIKYISEEPAMTGRVARGQMILIKYDIQYSAQKVIKGSVLSDYLAQQPIDDYQPMKFEFPDEDISSALVTPKGSRVPFVSRIAFECADNVASTKLVYRVSNLGAPTGATPFSWVYGMEAVLPVEVQIPSLRVLMDVKLQEAEWVRTRHEELSLIEEKRLSAICHGQLYQQRMKCALDRKVRPRVYHVGNMVLKRILPP</sequence>
<dbReference type="Gramene" id="Psat01G0476900-T1">
    <property type="protein sequence ID" value="KAI5447045.1"/>
    <property type="gene ID" value="KIW84_014769"/>
</dbReference>
<feature type="region of interest" description="Disordered" evidence="1">
    <location>
        <begin position="1"/>
        <end position="26"/>
    </location>
</feature>
<dbReference type="AlphaFoldDB" id="A0A9D5GZI0"/>
<dbReference type="Proteomes" id="UP001058974">
    <property type="component" value="Chromosome 1"/>
</dbReference>
<protein>
    <submittedName>
        <fullName evidence="2">Uncharacterized protein</fullName>
    </submittedName>
</protein>
<evidence type="ECO:0000313" key="3">
    <source>
        <dbReference type="Proteomes" id="UP001058974"/>
    </source>
</evidence>
<comment type="caution">
    <text evidence="2">The sequence shown here is derived from an EMBL/GenBank/DDBJ whole genome shotgun (WGS) entry which is preliminary data.</text>
</comment>
<evidence type="ECO:0000313" key="2">
    <source>
        <dbReference type="EMBL" id="KAI5447045.1"/>
    </source>
</evidence>
<gene>
    <name evidence="2" type="ORF">KIW84_014769</name>
</gene>
<dbReference type="EMBL" id="JAMSHJ010000001">
    <property type="protein sequence ID" value="KAI5447045.1"/>
    <property type="molecule type" value="Genomic_DNA"/>
</dbReference>
<keyword evidence="3" id="KW-1185">Reference proteome</keyword>
<dbReference type="PANTHER" id="PTHR48475:SF1">
    <property type="entry name" value="RNASE H TYPE-1 DOMAIN-CONTAINING PROTEIN"/>
    <property type="match status" value="1"/>
</dbReference>
<organism evidence="2 3">
    <name type="scientific">Pisum sativum</name>
    <name type="common">Garden pea</name>
    <name type="synonym">Lathyrus oleraceus</name>
    <dbReference type="NCBI Taxonomy" id="3888"/>
    <lineage>
        <taxon>Eukaryota</taxon>
        <taxon>Viridiplantae</taxon>
        <taxon>Streptophyta</taxon>
        <taxon>Embryophyta</taxon>
        <taxon>Tracheophyta</taxon>
        <taxon>Spermatophyta</taxon>
        <taxon>Magnoliopsida</taxon>
        <taxon>eudicotyledons</taxon>
        <taxon>Gunneridae</taxon>
        <taxon>Pentapetalae</taxon>
        <taxon>rosids</taxon>
        <taxon>fabids</taxon>
        <taxon>Fabales</taxon>
        <taxon>Fabaceae</taxon>
        <taxon>Papilionoideae</taxon>
        <taxon>50 kb inversion clade</taxon>
        <taxon>NPAAA clade</taxon>
        <taxon>Hologalegina</taxon>
        <taxon>IRL clade</taxon>
        <taxon>Fabeae</taxon>
        <taxon>Lathyrus</taxon>
    </lineage>
</organism>
<proteinExistence type="predicted"/>
<reference evidence="2 3" key="1">
    <citation type="journal article" date="2022" name="Nat. Genet.">
        <title>Improved pea reference genome and pan-genome highlight genomic features and evolutionary characteristics.</title>
        <authorList>
            <person name="Yang T."/>
            <person name="Liu R."/>
            <person name="Luo Y."/>
            <person name="Hu S."/>
            <person name="Wang D."/>
            <person name="Wang C."/>
            <person name="Pandey M.K."/>
            <person name="Ge S."/>
            <person name="Xu Q."/>
            <person name="Li N."/>
            <person name="Li G."/>
            <person name="Huang Y."/>
            <person name="Saxena R.K."/>
            <person name="Ji Y."/>
            <person name="Li M."/>
            <person name="Yan X."/>
            <person name="He Y."/>
            <person name="Liu Y."/>
            <person name="Wang X."/>
            <person name="Xiang C."/>
            <person name="Varshney R.K."/>
            <person name="Ding H."/>
            <person name="Gao S."/>
            <person name="Zong X."/>
        </authorList>
    </citation>
    <scope>NUCLEOTIDE SEQUENCE [LARGE SCALE GENOMIC DNA]</scope>
    <source>
        <strain evidence="2 3">cv. Zhongwan 6</strain>
    </source>
</reference>
<evidence type="ECO:0000256" key="1">
    <source>
        <dbReference type="SAM" id="MobiDB-lite"/>
    </source>
</evidence>
<name>A0A9D5GZI0_PEA</name>